<dbReference type="Proteomes" id="UP000472580">
    <property type="component" value="Unassembled WGS sequence"/>
</dbReference>
<organism evidence="2 3">
    <name type="scientific">Parasutterella muris</name>
    <dbReference type="NCBI Taxonomy" id="2565572"/>
    <lineage>
        <taxon>Bacteria</taxon>
        <taxon>Pseudomonadati</taxon>
        <taxon>Pseudomonadota</taxon>
        <taxon>Betaproteobacteria</taxon>
        <taxon>Burkholderiales</taxon>
        <taxon>Sutterellaceae</taxon>
        <taxon>Parasutterella</taxon>
    </lineage>
</organism>
<keyword evidence="3" id="KW-1185">Reference proteome</keyword>
<evidence type="ECO:0000259" key="1">
    <source>
        <dbReference type="Pfam" id="PF26096"/>
    </source>
</evidence>
<sequence>MFTALNPTDSRKSFYGKAQVMTLNGVEFLMSYSTFVAYVKDGKLFKNDERWSMTTGRHIKAFSDRFALEGEYKGKRDWDARPASHINPVFLIVDPAYLDNDK</sequence>
<dbReference type="RefSeq" id="WP_160335277.1">
    <property type="nucleotide sequence ID" value="NZ_WSRP01000016.1"/>
</dbReference>
<dbReference type="OrthoDB" id="8526831at2"/>
<accession>A0A6L6YGX9</accession>
<name>A0A6L6YGX9_9BURK</name>
<comment type="caution">
    <text evidence="2">The sequence shown here is derived from an EMBL/GenBank/DDBJ whole genome shotgun (WGS) entry which is preliminary data.</text>
</comment>
<proteinExistence type="predicted"/>
<reference evidence="2 3" key="1">
    <citation type="submission" date="2019-12" db="EMBL/GenBank/DDBJ databases">
        <title>Microbes associate with the intestines of laboratory mice.</title>
        <authorList>
            <person name="Navarre W."/>
            <person name="Wong E."/>
        </authorList>
    </citation>
    <scope>NUCLEOTIDE SEQUENCE [LARGE SCALE GENOMIC DNA]</scope>
    <source>
        <strain evidence="2 3">NM82_D38</strain>
    </source>
</reference>
<dbReference type="AlphaFoldDB" id="A0A6L6YGX9"/>
<evidence type="ECO:0000313" key="3">
    <source>
        <dbReference type="Proteomes" id="UP000472580"/>
    </source>
</evidence>
<protein>
    <recommendedName>
        <fullName evidence="1">DUF8033 domain-containing protein</fullName>
    </recommendedName>
</protein>
<gene>
    <name evidence="2" type="ORF">E5987_06450</name>
</gene>
<evidence type="ECO:0000313" key="2">
    <source>
        <dbReference type="EMBL" id="MVX56847.1"/>
    </source>
</evidence>
<dbReference type="EMBL" id="WSRP01000016">
    <property type="protein sequence ID" value="MVX56847.1"/>
    <property type="molecule type" value="Genomic_DNA"/>
</dbReference>
<dbReference type="Pfam" id="PF26096">
    <property type="entry name" value="DUF8033"/>
    <property type="match status" value="1"/>
</dbReference>
<dbReference type="InterPro" id="IPR058346">
    <property type="entry name" value="DUF8033"/>
</dbReference>
<feature type="domain" description="DUF8033" evidence="1">
    <location>
        <begin position="6"/>
        <end position="79"/>
    </location>
</feature>